<sequence length="770" mass="87187">MPSEHVQMTSEQVAQLTGETILSPEKIGNRAKIRETNQRGLEGKREGIRFAMKMFDLYTNNLLGSETNEISEMYGDTPLDEREEAEQADLFFQLHSLVAEQRDLVQTLRVHKGKEQKQEQPQAFTIKVVGGRRVKIPVRSLQSTESLKSAAVLQAEKRLEEVRSSLQDLGRVPGIRKAYKRKMLETYRDMKLAAAFEQLKNRNAELKAQIEELRSGALKGPTGVVRGLEREQLELLEKEYKENQEKITMAEQHELGHRILRLLQLREYADAIAKGRMVEIPTIKKLVDASLEHMRNGQPVLFVGHLGAGKTEAARHAARLFMMENGIGYDPNKTQDEWYDSLEPEFFSGSEEASVYDLVGKLKLVGKSSSDPDVLQKHVKELSEALQQVRITDVPESRIAELLLGKGDVTETIFQYGPLGRALKRGVPLIVDEITRMPAESSSRLNDIILRGIGTQIYLQENGEAPLERKPGFAVLATGNLGRQYAGLKEQDAAFKSRFVPMEVFYPTMEETYDLALASLLRKDRIRLPPDFPADQLEKMVDLTVAVREIQEIFSGRTEGQRFMAMTTGVLAEKSQLDKAVVSTRDLMRKIILPWKKSGFRISLDEIIAKNILAAEVFSMDDQKFMTEIFIRRGFFLEWAKVSKKAPEQVEEVVKTPEVSEETSEGESVKEAEDTEEVQPIEPADKEEIVPSPEEETEEEMKEVPWSAKRFEEMGIRSISQKEIDVLCAQMQTPEYKQANSVFDTLREQGEKQAALIRADLLIGTKTRAS</sequence>
<proteinExistence type="predicted"/>
<evidence type="ECO:0000313" key="4">
    <source>
        <dbReference type="EMBL" id="KKR96735.1"/>
    </source>
</evidence>
<keyword evidence="1" id="KW-0175">Coiled coil</keyword>
<dbReference type="InterPro" id="IPR027417">
    <property type="entry name" value="P-loop_NTPase"/>
</dbReference>
<feature type="region of interest" description="Disordered" evidence="2">
    <location>
        <begin position="653"/>
        <end position="707"/>
    </location>
</feature>
<dbReference type="SUPFAM" id="SSF52540">
    <property type="entry name" value="P-loop containing nucleoside triphosphate hydrolases"/>
    <property type="match status" value="1"/>
</dbReference>
<feature type="domain" description="ATPase dynein-related AAA" evidence="3">
    <location>
        <begin position="380"/>
        <end position="499"/>
    </location>
</feature>
<evidence type="ECO:0000256" key="1">
    <source>
        <dbReference type="SAM" id="Coils"/>
    </source>
</evidence>
<evidence type="ECO:0000256" key="2">
    <source>
        <dbReference type="SAM" id="MobiDB-lite"/>
    </source>
</evidence>
<feature type="coiled-coil region" evidence="1">
    <location>
        <begin position="152"/>
        <end position="253"/>
    </location>
</feature>
<dbReference type="AlphaFoldDB" id="A0A0G0XIX1"/>
<evidence type="ECO:0000259" key="3">
    <source>
        <dbReference type="Pfam" id="PF07728"/>
    </source>
</evidence>
<comment type="caution">
    <text evidence="4">The sequence shown here is derived from an EMBL/GenBank/DDBJ whole genome shotgun (WGS) entry which is preliminary data.</text>
</comment>
<dbReference type="EMBL" id="LCAU01000026">
    <property type="protein sequence ID" value="KKR96735.1"/>
    <property type="molecule type" value="Genomic_DNA"/>
</dbReference>
<dbReference type="Proteomes" id="UP000034746">
    <property type="component" value="Unassembled WGS sequence"/>
</dbReference>
<gene>
    <name evidence="4" type="ORF">UU48_C0026G0005</name>
</gene>
<name>A0A0G0XIX1_9BACT</name>
<evidence type="ECO:0000313" key="5">
    <source>
        <dbReference type="Proteomes" id="UP000034746"/>
    </source>
</evidence>
<dbReference type="GO" id="GO:0016887">
    <property type="term" value="F:ATP hydrolysis activity"/>
    <property type="evidence" value="ECO:0007669"/>
    <property type="project" value="InterPro"/>
</dbReference>
<protein>
    <recommendedName>
        <fullName evidence="3">ATPase dynein-related AAA domain-containing protein</fullName>
    </recommendedName>
</protein>
<dbReference type="Gene3D" id="3.40.50.300">
    <property type="entry name" value="P-loop containing nucleotide triphosphate hydrolases"/>
    <property type="match status" value="1"/>
</dbReference>
<reference evidence="4 5" key="1">
    <citation type="journal article" date="2015" name="Nature">
        <title>rRNA introns, odd ribosomes, and small enigmatic genomes across a large radiation of phyla.</title>
        <authorList>
            <person name="Brown C.T."/>
            <person name="Hug L.A."/>
            <person name="Thomas B.C."/>
            <person name="Sharon I."/>
            <person name="Castelle C.J."/>
            <person name="Singh A."/>
            <person name="Wilkins M.J."/>
            <person name="Williams K.H."/>
            <person name="Banfield J.F."/>
        </authorList>
    </citation>
    <scope>NUCLEOTIDE SEQUENCE [LARGE SCALE GENOMIC DNA]</scope>
</reference>
<dbReference type="Pfam" id="PF07728">
    <property type="entry name" value="AAA_5"/>
    <property type="match status" value="1"/>
</dbReference>
<feature type="region of interest" description="Disordered" evidence="2">
    <location>
        <begin position="1"/>
        <end position="20"/>
    </location>
</feature>
<accession>A0A0G0XIX1</accession>
<dbReference type="InterPro" id="IPR011704">
    <property type="entry name" value="ATPase_dyneun-rel_AAA"/>
</dbReference>
<dbReference type="GO" id="GO:0005524">
    <property type="term" value="F:ATP binding"/>
    <property type="evidence" value="ECO:0007669"/>
    <property type="project" value="InterPro"/>
</dbReference>
<organism evidence="4 5">
    <name type="scientific">Candidatus Uhrbacteria bacterium GW2011_GWF2_41_16</name>
    <dbReference type="NCBI Taxonomy" id="1618997"/>
    <lineage>
        <taxon>Bacteria</taxon>
        <taxon>Candidatus Uhriibacteriota</taxon>
    </lineage>
</organism>